<comment type="caution">
    <text evidence="3">The sequence shown here is derived from an EMBL/GenBank/DDBJ whole genome shotgun (WGS) entry which is preliminary data.</text>
</comment>
<dbReference type="InterPro" id="IPR028081">
    <property type="entry name" value="Leu-bd"/>
</dbReference>
<keyword evidence="1" id="KW-0732">Signal</keyword>
<dbReference type="SUPFAM" id="SSF53822">
    <property type="entry name" value="Periplasmic binding protein-like I"/>
    <property type="match status" value="1"/>
</dbReference>
<name>A0ABD5PIB8_9EURY</name>
<evidence type="ECO:0000313" key="3">
    <source>
        <dbReference type="EMBL" id="MFC4540327.1"/>
    </source>
</evidence>
<evidence type="ECO:0000256" key="1">
    <source>
        <dbReference type="ARBA" id="ARBA00022729"/>
    </source>
</evidence>
<keyword evidence="4" id="KW-1185">Reference proteome</keyword>
<dbReference type="PANTHER" id="PTHR30483:SF6">
    <property type="entry name" value="PERIPLASMIC BINDING PROTEIN OF ABC TRANSPORTER FOR NATURAL AMINO ACIDS"/>
    <property type="match status" value="1"/>
</dbReference>
<dbReference type="RefSeq" id="WP_321575778.1">
    <property type="nucleotide sequence ID" value="NZ_JALIQP010000007.1"/>
</dbReference>
<organism evidence="3 4">
    <name type="scientific">Halosolutus amylolyticus</name>
    <dbReference type="NCBI Taxonomy" id="2932267"/>
    <lineage>
        <taxon>Archaea</taxon>
        <taxon>Methanobacteriati</taxon>
        <taxon>Methanobacteriota</taxon>
        <taxon>Stenosarchaea group</taxon>
        <taxon>Halobacteria</taxon>
        <taxon>Halobacteriales</taxon>
        <taxon>Natrialbaceae</taxon>
        <taxon>Halosolutus</taxon>
    </lineage>
</organism>
<dbReference type="Proteomes" id="UP001595898">
    <property type="component" value="Unassembled WGS sequence"/>
</dbReference>
<feature type="domain" description="Leucine-binding protein" evidence="2">
    <location>
        <begin position="38"/>
        <end position="373"/>
    </location>
</feature>
<evidence type="ECO:0000313" key="4">
    <source>
        <dbReference type="Proteomes" id="UP001595898"/>
    </source>
</evidence>
<evidence type="ECO:0000259" key="2">
    <source>
        <dbReference type="Pfam" id="PF13458"/>
    </source>
</evidence>
<dbReference type="InterPro" id="IPR028082">
    <property type="entry name" value="Peripla_BP_I"/>
</dbReference>
<sequence>MTRRRDVLRSMGTVTASAGAVGLAGCTQENSSSGDSTMRIGMAIPLTGTIGPVGISMEDGTEIAKNRFESEHDDFEIELVAQDTQYEPEQGVRAARELIEQENVDVLIGPANSASAQQAGEVAMQNEVIQMNPAASANHLTAEECRENHFRTILNSDMEQIITTRHALDNFGPRMSLLTVNNTYGQAVRDATHEIVEQDGGEIVDDLQVAPDTQDVTAQVETLRNTDADSIMIRVLGNASPAFHRQAHEVGLPDEYPMSTSVLFTEIKALGEYLEGYHAWSFFSWEDDEDENVQQFTEDFQAVSDDHEHPWNHTASAYWAALLPALAAVEQGSMAYDDLVSGLKGIEHDDPVPIKLRECDHQAQIPMQVVELVGSDEYEHPVREPINTVSMEDSLFPCEEYDCTM</sequence>
<dbReference type="EMBL" id="JBHSFA010000001">
    <property type="protein sequence ID" value="MFC4540327.1"/>
    <property type="molecule type" value="Genomic_DNA"/>
</dbReference>
<dbReference type="Pfam" id="PF13458">
    <property type="entry name" value="Peripla_BP_6"/>
    <property type="match status" value="1"/>
</dbReference>
<accession>A0ABD5PIB8</accession>
<gene>
    <name evidence="3" type="ORF">ACFO5R_00030</name>
</gene>
<dbReference type="Gene3D" id="3.40.50.2300">
    <property type="match status" value="2"/>
</dbReference>
<dbReference type="PANTHER" id="PTHR30483">
    <property type="entry name" value="LEUCINE-SPECIFIC-BINDING PROTEIN"/>
    <property type="match status" value="1"/>
</dbReference>
<dbReference type="PROSITE" id="PS51257">
    <property type="entry name" value="PROKAR_LIPOPROTEIN"/>
    <property type="match status" value="1"/>
</dbReference>
<dbReference type="InterPro" id="IPR051010">
    <property type="entry name" value="BCAA_transport"/>
</dbReference>
<protein>
    <submittedName>
        <fullName evidence="3">ABC transporter substrate-binding protein</fullName>
    </submittedName>
</protein>
<proteinExistence type="predicted"/>
<reference evidence="3 4" key="1">
    <citation type="journal article" date="2019" name="Int. J. Syst. Evol. Microbiol.">
        <title>The Global Catalogue of Microorganisms (GCM) 10K type strain sequencing project: providing services to taxonomists for standard genome sequencing and annotation.</title>
        <authorList>
            <consortium name="The Broad Institute Genomics Platform"/>
            <consortium name="The Broad Institute Genome Sequencing Center for Infectious Disease"/>
            <person name="Wu L."/>
            <person name="Ma J."/>
        </authorList>
    </citation>
    <scope>NUCLEOTIDE SEQUENCE [LARGE SCALE GENOMIC DNA]</scope>
    <source>
        <strain evidence="3 4">WLHS5</strain>
    </source>
</reference>
<dbReference type="AlphaFoldDB" id="A0ABD5PIB8"/>